<feature type="region of interest" description="Disordered" evidence="6">
    <location>
        <begin position="1"/>
        <end position="54"/>
    </location>
</feature>
<evidence type="ECO:0000256" key="2">
    <source>
        <dbReference type="ARBA" id="ARBA00010139"/>
    </source>
</evidence>
<evidence type="ECO:0000256" key="5">
    <source>
        <dbReference type="ARBA" id="ARBA00023002"/>
    </source>
</evidence>
<dbReference type="PANTHER" id="PTHR42877">
    <property type="entry name" value="L-ORNITHINE N(5)-MONOOXYGENASE-RELATED"/>
    <property type="match status" value="1"/>
</dbReference>
<organism evidence="7 8">
    <name type="scientific">Aspergillus sclerotioniger CBS 115572</name>
    <dbReference type="NCBI Taxonomy" id="1450535"/>
    <lineage>
        <taxon>Eukaryota</taxon>
        <taxon>Fungi</taxon>
        <taxon>Dikarya</taxon>
        <taxon>Ascomycota</taxon>
        <taxon>Pezizomycotina</taxon>
        <taxon>Eurotiomycetes</taxon>
        <taxon>Eurotiomycetidae</taxon>
        <taxon>Eurotiales</taxon>
        <taxon>Aspergillaceae</taxon>
        <taxon>Aspergillus</taxon>
        <taxon>Aspergillus subgen. Circumdati</taxon>
    </lineage>
</organism>
<dbReference type="InterPro" id="IPR036188">
    <property type="entry name" value="FAD/NAD-bd_sf"/>
</dbReference>
<dbReference type="OrthoDB" id="74360at2759"/>
<keyword evidence="4" id="KW-0274">FAD</keyword>
<accession>A0A317WC17</accession>
<dbReference type="InterPro" id="IPR051209">
    <property type="entry name" value="FAD-bind_Monooxygenase_sf"/>
</dbReference>
<feature type="compositionally biased region" description="Polar residues" evidence="6">
    <location>
        <begin position="32"/>
        <end position="42"/>
    </location>
</feature>
<dbReference type="GO" id="GO:0050660">
    <property type="term" value="F:flavin adenine dinucleotide binding"/>
    <property type="evidence" value="ECO:0007669"/>
    <property type="project" value="InterPro"/>
</dbReference>
<evidence type="ECO:0000256" key="6">
    <source>
        <dbReference type="SAM" id="MobiDB-lite"/>
    </source>
</evidence>
<protein>
    <submittedName>
        <fullName evidence="7">Cyclohexanone monooxygenase</fullName>
    </submittedName>
</protein>
<dbReference type="RefSeq" id="XP_025466371.1">
    <property type="nucleotide sequence ID" value="XM_025616321.1"/>
</dbReference>
<evidence type="ECO:0000256" key="1">
    <source>
        <dbReference type="ARBA" id="ARBA00001974"/>
    </source>
</evidence>
<sequence>MGNILSSCARDQAKSRGSDNTTPPPPSWKALTPSTPATSQSLPRPLSNEKKPLEETLADIPIPIPDRYHSEPHAVRIIHVGAGAAGLFAAYKAERMLTNYELVCYEKNATIGGTWLENRYPGCACDVPSHIYNYSFDPNPNWSSFFSPSEEIQAYFVRFYEKHQLQKYMRFNTTVRGIVWHDAKGQWEVELERKDGSRFTDWCHVLINGSGVVNKWKYPDIPNLEQYRGTLVHTANWDPDIQWKGKSVAVIGSGASAVQVLPQLVDDAASLVCFARNPTWIIPNVLNVDPVHPAGMPAAAYGKHHYVAEELQLFRDNPQALLAYRKQLESSIIHLFPGFLRGSPLNEMLKQQMRQVVEAQLGGEGNRGLRDAFLPTWSPGCRRITPSDTFLQCFQKPHVTLDRNHLASFTEQGLRTANGTEYKFDIIVCATGFDIQFTPHFPVIGRNNTPMQHEWRETPNLYLSITGPKFPNYFVINGPRGNWNQGSTLPSHETQISYALQCVHKIQTEHLHSLEVRQHPTTALNRWIDAWHAQKSIWAEPCRSWYKRNTADGRVYVWCGSMPHLLKSLKRPRWEDYRIRYWEEEEEEETGQGKEGNMWAFLGNGTTVLEEGFRRGLEVDVAPYIRAEDSEWDVEMLLPPVVEEVEGGSG</sequence>
<evidence type="ECO:0000256" key="3">
    <source>
        <dbReference type="ARBA" id="ARBA00022630"/>
    </source>
</evidence>
<comment type="cofactor">
    <cofactor evidence="1">
        <name>FAD</name>
        <dbReference type="ChEBI" id="CHEBI:57692"/>
    </cofactor>
</comment>
<keyword evidence="7" id="KW-0503">Monooxygenase</keyword>
<evidence type="ECO:0000256" key="4">
    <source>
        <dbReference type="ARBA" id="ARBA00022827"/>
    </source>
</evidence>
<keyword evidence="5" id="KW-0560">Oxidoreductase</keyword>
<name>A0A317WC17_9EURO</name>
<dbReference type="PANTHER" id="PTHR42877:SF8">
    <property type="entry name" value="MONOOXYGENASE"/>
    <property type="match status" value="1"/>
</dbReference>
<dbReference type="AlphaFoldDB" id="A0A317WC17"/>
<comment type="similarity">
    <text evidence="2">Belongs to the FAD-binding monooxygenase family.</text>
</comment>
<dbReference type="SUPFAM" id="SSF51905">
    <property type="entry name" value="FAD/NAD(P)-binding domain"/>
    <property type="match status" value="3"/>
</dbReference>
<dbReference type="GeneID" id="37118464"/>
<gene>
    <name evidence="7" type="ORF">BO94DRAFT_599432</name>
</gene>
<dbReference type="Proteomes" id="UP000246702">
    <property type="component" value="Unassembled WGS sequence"/>
</dbReference>
<dbReference type="Pfam" id="PF00743">
    <property type="entry name" value="FMO-like"/>
    <property type="match status" value="1"/>
</dbReference>
<comment type="caution">
    <text evidence="7">The sequence shown here is derived from an EMBL/GenBank/DDBJ whole genome shotgun (WGS) entry which is preliminary data.</text>
</comment>
<dbReference type="EMBL" id="MSFK01000018">
    <property type="protein sequence ID" value="PWY83903.1"/>
    <property type="molecule type" value="Genomic_DNA"/>
</dbReference>
<keyword evidence="3" id="KW-0285">Flavoprotein</keyword>
<dbReference type="GO" id="GO:0004499">
    <property type="term" value="F:N,N-dimethylaniline monooxygenase activity"/>
    <property type="evidence" value="ECO:0007669"/>
    <property type="project" value="InterPro"/>
</dbReference>
<evidence type="ECO:0000313" key="8">
    <source>
        <dbReference type="Proteomes" id="UP000246702"/>
    </source>
</evidence>
<dbReference type="Gene3D" id="3.50.50.60">
    <property type="entry name" value="FAD/NAD(P)-binding domain"/>
    <property type="match status" value="2"/>
</dbReference>
<dbReference type="STRING" id="1450535.A0A317WC17"/>
<reference evidence="7 8" key="1">
    <citation type="submission" date="2016-12" db="EMBL/GenBank/DDBJ databases">
        <title>The genomes of Aspergillus section Nigri reveals drivers in fungal speciation.</title>
        <authorList>
            <consortium name="DOE Joint Genome Institute"/>
            <person name="Vesth T.C."/>
            <person name="Nybo J."/>
            <person name="Theobald S."/>
            <person name="Brandl J."/>
            <person name="Frisvad J.C."/>
            <person name="Nielsen K.F."/>
            <person name="Lyhne E.K."/>
            <person name="Kogle M.E."/>
            <person name="Kuo A."/>
            <person name="Riley R."/>
            <person name="Clum A."/>
            <person name="Nolan M."/>
            <person name="Lipzen A."/>
            <person name="Salamov A."/>
            <person name="Henrissat B."/>
            <person name="Wiebenga A."/>
            <person name="De Vries R.P."/>
            <person name="Grigoriev I.V."/>
            <person name="Mortensen U.H."/>
            <person name="Andersen M.R."/>
            <person name="Baker S.E."/>
        </authorList>
    </citation>
    <scope>NUCLEOTIDE SEQUENCE [LARGE SCALE GENOMIC DNA]</scope>
    <source>
        <strain evidence="7 8">CBS 115572</strain>
    </source>
</reference>
<keyword evidence="8" id="KW-1185">Reference proteome</keyword>
<dbReference type="GO" id="GO:0050661">
    <property type="term" value="F:NADP binding"/>
    <property type="evidence" value="ECO:0007669"/>
    <property type="project" value="InterPro"/>
</dbReference>
<dbReference type="InterPro" id="IPR020946">
    <property type="entry name" value="Flavin_mOase-like"/>
</dbReference>
<evidence type="ECO:0000313" key="7">
    <source>
        <dbReference type="EMBL" id="PWY83903.1"/>
    </source>
</evidence>
<proteinExistence type="inferred from homology"/>